<dbReference type="WBParaSite" id="NBR_0001150901-mRNA-1">
    <property type="protein sequence ID" value="NBR_0001150901-mRNA-1"/>
    <property type="gene ID" value="NBR_0001150901"/>
</dbReference>
<protein>
    <submittedName>
        <fullName evidence="4">ORF2</fullName>
    </submittedName>
</protein>
<accession>A0A0N4Y630</accession>
<dbReference type="Proteomes" id="UP000271162">
    <property type="component" value="Unassembled WGS sequence"/>
</dbReference>
<organism evidence="4">
    <name type="scientific">Nippostrongylus brasiliensis</name>
    <name type="common">Rat hookworm</name>
    <dbReference type="NCBI Taxonomy" id="27835"/>
    <lineage>
        <taxon>Eukaryota</taxon>
        <taxon>Metazoa</taxon>
        <taxon>Ecdysozoa</taxon>
        <taxon>Nematoda</taxon>
        <taxon>Chromadorea</taxon>
        <taxon>Rhabditida</taxon>
        <taxon>Rhabditina</taxon>
        <taxon>Rhabditomorpha</taxon>
        <taxon>Strongyloidea</taxon>
        <taxon>Heligmosomidae</taxon>
        <taxon>Nippostrongylus</taxon>
    </lineage>
</organism>
<proteinExistence type="predicted"/>
<feature type="region of interest" description="Disordered" evidence="1">
    <location>
        <begin position="22"/>
        <end position="64"/>
    </location>
</feature>
<feature type="region of interest" description="Disordered" evidence="1">
    <location>
        <begin position="80"/>
        <end position="108"/>
    </location>
</feature>
<evidence type="ECO:0000313" key="3">
    <source>
        <dbReference type="Proteomes" id="UP000271162"/>
    </source>
</evidence>
<gene>
    <name evidence="2" type="ORF">NBR_LOCUS11510</name>
</gene>
<reference evidence="4" key="1">
    <citation type="submission" date="2017-02" db="UniProtKB">
        <authorList>
            <consortium name="WormBaseParasite"/>
        </authorList>
    </citation>
    <scope>IDENTIFICATION</scope>
</reference>
<reference evidence="2 3" key="2">
    <citation type="submission" date="2018-11" db="EMBL/GenBank/DDBJ databases">
        <authorList>
            <consortium name="Pathogen Informatics"/>
        </authorList>
    </citation>
    <scope>NUCLEOTIDE SEQUENCE [LARGE SCALE GENOMIC DNA]</scope>
</reference>
<keyword evidence="3" id="KW-1185">Reference proteome</keyword>
<evidence type="ECO:0000313" key="2">
    <source>
        <dbReference type="EMBL" id="VDL75099.1"/>
    </source>
</evidence>
<name>A0A0N4Y630_NIPBR</name>
<dbReference type="AlphaFoldDB" id="A0A0N4Y630"/>
<dbReference type="EMBL" id="UYSL01020540">
    <property type="protein sequence ID" value="VDL75099.1"/>
    <property type="molecule type" value="Genomic_DNA"/>
</dbReference>
<evidence type="ECO:0000256" key="1">
    <source>
        <dbReference type="SAM" id="MobiDB-lite"/>
    </source>
</evidence>
<feature type="compositionally biased region" description="Basic residues" evidence="1">
    <location>
        <begin position="44"/>
        <end position="59"/>
    </location>
</feature>
<evidence type="ECO:0000313" key="4">
    <source>
        <dbReference type="WBParaSite" id="NBR_0001150901-mRNA-1"/>
    </source>
</evidence>
<sequence>MENLMKTGGDSRYYGCVVVVGRGGPQSRQKKRIHKHNVRSDERRRRRRRRATARGKGDRRRPDDYETCLAHYTILITKNLHRNRISGNPPRRPPPLEVPPNYDDCLPR</sequence>
<feature type="compositionally biased region" description="Basic residues" evidence="1">
    <location>
        <begin position="28"/>
        <end position="37"/>
    </location>
</feature>